<dbReference type="EMBL" id="KE124038">
    <property type="protein sequence ID" value="EPB84464.1"/>
    <property type="molecule type" value="Genomic_DNA"/>
</dbReference>
<evidence type="ECO:0000313" key="1">
    <source>
        <dbReference type="EMBL" id="EPB84464.1"/>
    </source>
</evidence>
<dbReference type="AlphaFoldDB" id="S2J4A2"/>
<reference evidence="2" key="1">
    <citation type="submission" date="2013-05" db="EMBL/GenBank/DDBJ databases">
        <title>The Genome sequence of Mucor circinelloides f. circinelloides 1006PhL.</title>
        <authorList>
            <consortium name="The Broad Institute Genomics Platform"/>
            <person name="Cuomo C."/>
            <person name="Earl A."/>
            <person name="Findley K."/>
            <person name="Lee S.C."/>
            <person name="Walker B."/>
            <person name="Young S."/>
            <person name="Zeng Q."/>
            <person name="Gargeya S."/>
            <person name="Fitzgerald M."/>
            <person name="Haas B."/>
            <person name="Abouelleil A."/>
            <person name="Allen A.W."/>
            <person name="Alvarado L."/>
            <person name="Arachchi H.M."/>
            <person name="Berlin A.M."/>
            <person name="Chapman S.B."/>
            <person name="Gainer-Dewar J."/>
            <person name="Goldberg J."/>
            <person name="Griggs A."/>
            <person name="Gujja S."/>
            <person name="Hansen M."/>
            <person name="Howarth C."/>
            <person name="Imamovic A."/>
            <person name="Ireland A."/>
            <person name="Larimer J."/>
            <person name="McCowan C."/>
            <person name="Murphy C."/>
            <person name="Pearson M."/>
            <person name="Poon T.W."/>
            <person name="Priest M."/>
            <person name="Roberts A."/>
            <person name="Saif S."/>
            <person name="Shea T."/>
            <person name="Sisk P."/>
            <person name="Sykes S."/>
            <person name="Wortman J."/>
            <person name="Nusbaum C."/>
            <person name="Birren B."/>
        </authorList>
    </citation>
    <scope>NUCLEOTIDE SEQUENCE [LARGE SCALE GENOMIC DNA]</scope>
    <source>
        <strain evidence="2">1006PhL</strain>
    </source>
</reference>
<proteinExistence type="predicted"/>
<keyword evidence="2" id="KW-1185">Reference proteome</keyword>
<gene>
    <name evidence="1" type="ORF">HMPREF1544_08768</name>
</gene>
<dbReference type="VEuPathDB" id="FungiDB:HMPREF1544_08768"/>
<protein>
    <submittedName>
        <fullName evidence="1">Uncharacterized protein</fullName>
    </submittedName>
</protein>
<sequence length="91" mass="10271">MTFKSTKRLYKFGVKGLNTANPSNFSEVHDVERAASCRTRCIDNNQFAAEKRVSVMSIIYVCAENYNTWIARSHEDGVHLSALVPLANTKF</sequence>
<name>S2J4A2_MUCC1</name>
<evidence type="ECO:0000313" key="2">
    <source>
        <dbReference type="Proteomes" id="UP000014254"/>
    </source>
</evidence>
<organism evidence="1 2">
    <name type="scientific">Mucor circinelloides f. circinelloides (strain 1006PhL)</name>
    <name type="common">Mucormycosis agent</name>
    <name type="synonym">Calyptromyces circinelloides</name>
    <dbReference type="NCBI Taxonomy" id="1220926"/>
    <lineage>
        <taxon>Eukaryota</taxon>
        <taxon>Fungi</taxon>
        <taxon>Fungi incertae sedis</taxon>
        <taxon>Mucoromycota</taxon>
        <taxon>Mucoromycotina</taxon>
        <taxon>Mucoromycetes</taxon>
        <taxon>Mucorales</taxon>
        <taxon>Mucorineae</taxon>
        <taxon>Mucoraceae</taxon>
        <taxon>Mucor</taxon>
    </lineage>
</organism>
<dbReference type="InParanoid" id="S2J4A2"/>
<dbReference type="Proteomes" id="UP000014254">
    <property type="component" value="Unassembled WGS sequence"/>
</dbReference>
<accession>S2J4A2</accession>